<dbReference type="Proteomes" id="UP000701680">
    <property type="component" value="Unassembled WGS sequence"/>
</dbReference>
<dbReference type="InterPro" id="IPR029001">
    <property type="entry name" value="ITPase-like_fam"/>
</dbReference>
<comment type="catalytic activity">
    <reaction evidence="3">
        <text>dTTP + H2O = dTMP + diphosphate + H(+)</text>
        <dbReference type="Rhea" id="RHEA:28534"/>
        <dbReference type="ChEBI" id="CHEBI:15377"/>
        <dbReference type="ChEBI" id="CHEBI:15378"/>
        <dbReference type="ChEBI" id="CHEBI:33019"/>
        <dbReference type="ChEBI" id="CHEBI:37568"/>
        <dbReference type="ChEBI" id="CHEBI:63528"/>
        <dbReference type="EC" id="3.6.1.9"/>
    </reaction>
</comment>
<comment type="cofactor">
    <cofactor evidence="1 3">
        <name>a divalent metal cation</name>
        <dbReference type="ChEBI" id="CHEBI:60240"/>
    </cofactor>
</comment>
<dbReference type="Gene3D" id="3.90.950.10">
    <property type="match status" value="1"/>
</dbReference>
<protein>
    <recommendedName>
        <fullName evidence="3">dTTP/UTP pyrophosphatase</fullName>
        <shortName evidence="3">dTTPase/UTPase</shortName>
        <ecNumber evidence="3">3.6.1.9</ecNumber>
    </recommendedName>
    <alternativeName>
        <fullName evidence="3">Nucleoside triphosphate pyrophosphatase</fullName>
    </alternativeName>
    <alternativeName>
        <fullName evidence="3">Nucleotide pyrophosphatase</fullName>
        <shortName evidence="3">Nucleotide PPase</shortName>
    </alternativeName>
</protein>
<keyword evidence="3" id="KW-0963">Cytoplasm</keyword>
<dbReference type="InterPro" id="IPR003697">
    <property type="entry name" value="Maf-like"/>
</dbReference>
<dbReference type="GO" id="GO:0005737">
    <property type="term" value="C:cytoplasm"/>
    <property type="evidence" value="ECO:0007669"/>
    <property type="project" value="UniProtKB-SubCell"/>
</dbReference>
<dbReference type="CDD" id="cd00555">
    <property type="entry name" value="Maf"/>
    <property type="match status" value="1"/>
</dbReference>
<feature type="active site" description="Proton acceptor" evidence="3">
    <location>
        <position position="69"/>
    </location>
</feature>
<proteinExistence type="inferred from homology"/>
<dbReference type="PANTHER" id="PTHR43213">
    <property type="entry name" value="BIFUNCTIONAL DTTP/UTP PYROPHOSPHATASE/METHYLTRANSFERASE PROTEIN-RELATED"/>
    <property type="match status" value="1"/>
</dbReference>
<dbReference type="PIRSF" id="PIRSF006305">
    <property type="entry name" value="Maf"/>
    <property type="match status" value="1"/>
</dbReference>
<evidence type="ECO:0000256" key="2">
    <source>
        <dbReference type="ARBA" id="ARBA00022801"/>
    </source>
</evidence>
<comment type="catalytic activity">
    <reaction evidence="3">
        <text>UTP + H2O = UMP + diphosphate + H(+)</text>
        <dbReference type="Rhea" id="RHEA:29395"/>
        <dbReference type="ChEBI" id="CHEBI:15377"/>
        <dbReference type="ChEBI" id="CHEBI:15378"/>
        <dbReference type="ChEBI" id="CHEBI:33019"/>
        <dbReference type="ChEBI" id="CHEBI:46398"/>
        <dbReference type="ChEBI" id="CHEBI:57865"/>
        <dbReference type="EC" id="3.6.1.9"/>
    </reaction>
</comment>
<feature type="site" description="Important for substrate specificity" evidence="3">
    <location>
        <position position="11"/>
    </location>
</feature>
<comment type="similarity">
    <text evidence="3">Belongs to the Maf family. YhdE subfamily.</text>
</comment>
<comment type="caution">
    <text evidence="3">Lacks conserved residue(s) required for the propagation of feature annotation.</text>
</comment>
<dbReference type="EMBL" id="JAAITX010000001">
    <property type="protein sequence ID" value="NVH57199.1"/>
    <property type="molecule type" value="Genomic_DNA"/>
</dbReference>
<keyword evidence="3" id="KW-0546">Nucleotide metabolism</keyword>
<dbReference type="Proteomes" id="UP000528555">
    <property type="component" value="Unassembled WGS sequence"/>
</dbReference>
<accession>A0A850HGF4</accession>
<gene>
    <name evidence="5" type="primary">maf</name>
    <name evidence="5" type="ORF">G5A66_00770</name>
    <name evidence="4" type="ORF">G5A75_02040</name>
</gene>
<dbReference type="RefSeq" id="WP_173814231.1">
    <property type="nucleotide sequence ID" value="NZ_JAAITX010000001.1"/>
</dbReference>
<dbReference type="EMBL" id="JAAIUO010000001">
    <property type="protein sequence ID" value="NSK13672.1"/>
    <property type="molecule type" value="Genomic_DNA"/>
</dbReference>
<evidence type="ECO:0000313" key="6">
    <source>
        <dbReference type="Proteomes" id="UP000528555"/>
    </source>
</evidence>
<evidence type="ECO:0000313" key="4">
    <source>
        <dbReference type="EMBL" id="NSK13672.1"/>
    </source>
</evidence>
<dbReference type="PANTHER" id="PTHR43213:SF5">
    <property type="entry name" value="BIFUNCTIONAL DTTP_UTP PYROPHOSPHATASE_METHYLTRANSFERASE PROTEIN-RELATED"/>
    <property type="match status" value="1"/>
</dbReference>
<dbReference type="AlphaFoldDB" id="A0A850HGF4"/>
<comment type="subcellular location">
    <subcellularLocation>
        <location evidence="3">Cytoplasm</location>
    </subcellularLocation>
</comment>
<dbReference type="EC" id="3.6.1.9" evidence="3"/>
<feature type="site" description="Important for substrate specificity" evidence="3">
    <location>
        <position position="156"/>
    </location>
</feature>
<keyword evidence="2 3" id="KW-0378">Hydrolase</keyword>
<name>A0A850HGF4_9FIRM</name>
<evidence type="ECO:0000313" key="5">
    <source>
        <dbReference type="EMBL" id="NVH57199.1"/>
    </source>
</evidence>
<dbReference type="GO" id="GO:0047429">
    <property type="term" value="F:nucleoside triphosphate diphosphatase activity"/>
    <property type="evidence" value="ECO:0007669"/>
    <property type="project" value="UniProtKB-EC"/>
</dbReference>
<reference evidence="5" key="2">
    <citation type="submission" date="2020-02" db="EMBL/GenBank/DDBJ databases">
        <authorList>
            <person name="Littmann E."/>
            <person name="Sorbara M."/>
        </authorList>
    </citation>
    <scope>NUCLEOTIDE SEQUENCE</scope>
    <source>
        <strain evidence="5">MSK.17.11</strain>
        <strain evidence="4">MSK.17.38</strain>
    </source>
</reference>
<comment type="function">
    <text evidence="3">Nucleoside triphosphate pyrophosphatase that hydrolyzes dTTP and UTP. May have a dual role in cell division arrest and in preventing the incorporation of modified nucleotides into cellular nucleic acids.</text>
</comment>
<comment type="caution">
    <text evidence="5">The sequence shown here is derived from an EMBL/GenBank/DDBJ whole genome shotgun (WGS) entry which is preliminary data.</text>
</comment>
<dbReference type="Pfam" id="PF02545">
    <property type="entry name" value="Maf"/>
    <property type="match status" value="1"/>
</dbReference>
<dbReference type="GO" id="GO:0009117">
    <property type="term" value="P:nucleotide metabolic process"/>
    <property type="evidence" value="ECO:0007669"/>
    <property type="project" value="UniProtKB-KW"/>
</dbReference>
<dbReference type="SUPFAM" id="SSF52972">
    <property type="entry name" value="ITPase-like"/>
    <property type="match status" value="1"/>
</dbReference>
<evidence type="ECO:0000313" key="7">
    <source>
        <dbReference type="Proteomes" id="UP000701680"/>
    </source>
</evidence>
<organism evidence="5 6">
    <name type="scientific">Dorea phocaeensis</name>
    <dbReference type="NCBI Taxonomy" id="2040291"/>
    <lineage>
        <taxon>Bacteria</taxon>
        <taxon>Bacillati</taxon>
        <taxon>Bacillota</taxon>
        <taxon>Clostridia</taxon>
        <taxon>Lachnospirales</taxon>
        <taxon>Lachnospiraceae</taxon>
        <taxon>Dorea</taxon>
    </lineage>
</organism>
<keyword evidence="6" id="KW-1185">Reference proteome</keyword>
<evidence type="ECO:0000256" key="1">
    <source>
        <dbReference type="ARBA" id="ARBA00001968"/>
    </source>
</evidence>
<reference evidence="6 7" key="1">
    <citation type="journal article" date="2020" name="Cell Host Microbe">
        <title>Functional and Genomic Variation between Human-Derived Isolates of Lachnospiraceae Reveals Inter- and Intra-Species Diversity.</title>
        <authorList>
            <person name="Sorbara M.T."/>
            <person name="Littmann E.R."/>
            <person name="Fontana E."/>
            <person name="Moody T.U."/>
            <person name="Kohout C.E."/>
            <person name="Gjonbalaj M."/>
            <person name="Eaton V."/>
            <person name="Seok R."/>
            <person name="Leiner I.M."/>
            <person name="Pamer E.G."/>
        </authorList>
    </citation>
    <scope>NUCLEOTIDE SEQUENCE [LARGE SCALE GENOMIC DNA]</scope>
    <source>
        <strain evidence="5 6">MSK.17.11</strain>
        <strain evidence="4 7">MSK.17.38</strain>
    </source>
</reference>
<feature type="site" description="Important for substrate specificity" evidence="3">
    <location>
        <position position="70"/>
    </location>
</feature>
<sequence length="207" mass="22927">MKYILASASPRRKELLSRAGFPFEVIPSEVEEILTGNSPEEIVTHLAAQKAKDVFDRLPSEDLLVIGADTIVVYRDEILGKPAGSSEAFDMLSMLSDRTHQVYTGVALFWRREGALSHKSFAECTDVTFYPVSKEDLNDYVASGDPLDKAGAYGIQGTFAKHVKEIRGDYNNVVGLPLGRLYQELIQEGLVSSFPGKESTYAFQQEK</sequence>
<dbReference type="NCBIfam" id="TIGR00172">
    <property type="entry name" value="maf"/>
    <property type="match status" value="1"/>
</dbReference>
<dbReference type="HAMAP" id="MF_00528">
    <property type="entry name" value="Maf"/>
    <property type="match status" value="1"/>
</dbReference>
<evidence type="ECO:0000256" key="3">
    <source>
        <dbReference type="HAMAP-Rule" id="MF_00528"/>
    </source>
</evidence>